<sequence>MPKLDSSILKNMQLKSSVSLAEPRVSKTRSRWWQTVATSAMWWCLSLGLFIGIWELVTLLGWVNTLILPPPHEFIAEIGNQEQFLAPRIGVERTGGNFVLLTAIVATLKRVVAGLVLGFIAAIGVGGLACYFKIFGKLTLPVITLLAPIAPIAWIPFAIMAFGIGDNAAIFVVFIGIFFLLTLATVNAINNVNQLYINTARVLGASRRQVMFNVILPAVIPDLFFILRINFFAAWMAVLAAEMVGVNTGLGAIVMVGRQMFNAKLMFLGMAVIGVVGYLLDVGFRQVQQRVLWWKGSAQI</sequence>
<protein>
    <submittedName>
        <fullName evidence="9">ABC transporter permease</fullName>
    </submittedName>
</protein>
<evidence type="ECO:0000256" key="7">
    <source>
        <dbReference type="RuleBase" id="RU363032"/>
    </source>
</evidence>
<keyword evidence="5 7" id="KW-1133">Transmembrane helix</keyword>
<keyword evidence="2 7" id="KW-0813">Transport</keyword>
<evidence type="ECO:0000313" key="10">
    <source>
        <dbReference type="Proteomes" id="UP000481033"/>
    </source>
</evidence>
<comment type="caution">
    <text evidence="9">The sequence shown here is derived from an EMBL/GenBank/DDBJ whole genome shotgun (WGS) entry which is preliminary data.</text>
</comment>
<dbReference type="SUPFAM" id="SSF161098">
    <property type="entry name" value="MetI-like"/>
    <property type="match status" value="1"/>
</dbReference>
<evidence type="ECO:0000256" key="5">
    <source>
        <dbReference type="ARBA" id="ARBA00022989"/>
    </source>
</evidence>
<name>A0A6M0RN09_9CYAN</name>
<keyword evidence="3" id="KW-1003">Cell membrane</keyword>
<dbReference type="Pfam" id="PF00528">
    <property type="entry name" value="BPD_transp_1"/>
    <property type="match status" value="1"/>
</dbReference>
<dbReference type="AlphaFoldDB" id="A0A6M0RN09"/>
<dbReference type="GO" id="GO:0005886">
    <property type="term" value="C:plasma membrane"/>
    <property type="evidence" value="ECO:0007669"/>
    <property type="project" value="UniProtKB-SubCell"/>
</dbReference>
<accession>A0A6M0RN09</accession>
<reference evidence="9 10" key="1">
    <citation type="journal article" date="2020" name="Microb. Ecol.">
        <title>Ecogenomics of the Marine Benthic Filamentous Cyanobacterium Adonisia.</title>
        <authorList>
            <person name="Walter J.M."/>
            <person name="Coutinho F.H."/>
            <person name="Leomil L."/>
            <person name="Hargreaves P.I."/>
            <person name="Campeao M.E."/>
            <person name="Vieira V.V."/>
            <person name="Silva B.S."/>
            <person name="Fistarol G.O."/>
            <person name="Salomon P.S."/>
            <person name="Sawabe T."/>
            <person name="Mino S."/>
            <person name="Hosokawa M."/>
            <person name="Miyashita H."/>
            <person name="Maruyama F."/>
            <person name="van Verk M.C."/>
            <person name="Dutilh B.E."/>
            <person name="Thompson C.C."/>
            <person name="Thompson F.L."/>
        </authorList>
    </citation>
    <scope>NUCLEOTIDE SEQUENCE [LARGE SCALE GENOMIC DNA]</scope>
    <source>
        <strain evidence="9 10">CCMR0081</strain>
    </source>
</reference>
<dbReference type="PROSITE" id="PS50928">
    <property type="entry name" value="ABC_TM1"/>
    <property type="match status" value="1"/>
</dbReference>
<feature type="transmembrane region" description="Helical" evidence="7">
    <location>
        <begin position="40"/>
        <end position="63"/>
    </location>
</feature>
<dbReference type="PANTHER" id="PTHR30151">
    <property type="entry name" value="ALKANE SULFONATE ABC TRANSPORTER-RELATED, MEMBRANE SUBUNIT"/>
    <property type="match status" value="1"/>
</dbReference>
<organism evidence="9 10">
    <name type="scientific">Adonisia turfae CCMR0081</name>
    <dbReference type="NCBI Taxonomy" id="2292702"/>
    <lineage>
        <taxon>Bacteria</taxon>
        <taxon>Bacillati</taxon>
        <taxon>Cyanobacteriota</taxon>
        <taxon>Adonisia</taxon>
        <taxon>Adonisia turfae</taxon>
    </lineage>
</organism>
<dbReference type="Proteomes" id="UP000481033">
    <property type="component" value="Unassembled WGS sequence"/>
</dbReference>
<evidence type="ECO:0000256" key="6">
    <source>
        <dbReference type="ARBA" id="ARBA00023136"/>
    </source>
</evidence>
<evidence type="ECO:0000313" key="9">
    <source>
        <dbReference type="EMBL" id="NEZ57665.1"/>
    </source>
</evidence>
<dbReference type="InterPro" id="IPR000515">
    <property type="entry name" value="MetI-like"/>
</dbReference>
<dbReference type="CDD" id="cd06261">
    <property type="entry name" value="TM_PBP2"/>
    <property type="match status" value="1"/>
</dbReference>
<keyword evidence="10" id="KW-1185">Reference proteome</keyword>
<gene>
    <name evidence="9" type="ORF">DXZ20_18760</name>
</gene>
<evidence type="ECO:0000256" key="2">
    <source>
        <dbReference type="ARBA" id="ARBA00022448"/>
    </source>
</evidence>
<feature type="domain" description="ABC transmembrane type-1" evidence="8">
    <location>
        <begin position="100"/>
        <end position="288"/>
    </location>
</feature>
<evidence type="ECO:0000259" key="8">
    <source>
        <dbReference type="PROSITE" id="PS50928"/>
    </source>
</evidence>
<feature type="transmembrane region" description="Helical" evidence="7">
    <location>
        <begin position="168"/>
        <end position="189"/>
    </location>
</feature>
<evidence type="ECO:0000256" key="4">
    <source>
        <dbReference type="ARBA" id="ARBA00022692"/>
    </source>
</evidence>
<evidence type="ECO:0000256" key="1">
    <source>
        <dbReference type="ARBA" id="ARBA00004651"/>
    </source>
</evidence>
<dbReference type="PANTHER" id="PTHR30151:SF0">
    <property type="entry name" value="ABC TRANSPORTER PERMEASE PROTEIN MJ0413-RELATED"/>
    <property type="match status" value="1"/>
</dbReference>
<dbReference type="GO" id="GO:0055085">
    <property type="term" value="P:transmembrane transport"/>
    <property type="evidence" value="ECO:0007669"/>
    <property type="project" value="InterPro"/>
</dbReference>
<feature type="transmembrane region" description="Helical" evidence="7">
    <location>
        <begin position="138"/>
        <end position="162"/>
    </location>
</feature>
<proteinExistence type="inferred from homology"/>
<feature type="transmembrane region" description="Helical" evidence="7">
    <location>
        <begin position="265"/>
        <end position="284"/>
    </location>
</feature>
<dbReference type="InterPro" id="IPR035906">
    <property type="entry name" value="MetI-like_sf"/>
</dbReference>
<keyword evidence="4 7" id="KW-0812">Transmembrane</keyword>
<comment type="similarity">
    <text evidence="7">Belongs to the binding-protein-dependent transport system permease family.</text>
</comment>
<dbReference type="EMBL" id="QXHD01000004">
    <property type="protein sequence ID" value="NEZ57665.1"/>
    <property type="molecule type" value="Genomic_DNA"/>
</dbReference>
<keyword evidence="6 7" id="KW-0472">Membrane</keyword>
<feature type="transmembrane region" description="Helical" evidence="7">
    <location>
        <begin position="210"/>
        <end position="227"/>
    </location>
</feature>
<dbReference type="Gene3D" id="1.10.3720.10">
    <property type="entry name" value="MetI-like"/>
    <property type="match status" value="1"/>
</dbReference>
<feature type="transmembrane region" description="Helical" evidence="7">
    <location>
        <begin position="111"/>
        <end position="131"/>
    </location>
</feature>
<feature type="transmembrane region" description="Helical" evidence="7">
    <location>
        <begin position="233"/>
        <end position="253"/>
    </location>
</feature>
<comment type="subcellular location">
    <subcellularLocation>
        <location evidence="1 7">Cell membrane</location>
        <topology evidence="1 7">Multi-pass membrane protein</topology>
    </subcellularLocation>
</comment>
<evidence type="ECO:0000256" key="3">
    <source>
        <dbReference type="ARBA" id="ARBA00022475"/>
    </source>
</evidence>